<feature type="transmembrane region" description="Helical" evidence="5">
    <location>
        <begin position="173"/>
        <end position="193"/>
    </location>
</feature>
<evidence type="ECO:0008006" key="8">
    <source>
        <dbReference type="Google" id="ProtNLM"/>
    </source>
</evidence>
<feature type="transmembrane region" description="Helical" evidence="5">
    <location>
        <begin position="324"/>
        <end position="346"/>
    </location>
</feature>
<dbReference type="GO" id="GO:0016020">
    <property type="term" value="C:membrane"/>
    <property type="evidence" value="ECO:0007669"/>
    <property type="project" value="UniProtKB-SubCell"/>
</dbReference>
<dbReference type="Pfam" id="PF00335">
    <property type="entry name" value="Tetraspanin"/>
    <property type="match status" value="1"/>
</dbReference>
<comment type="subcellular location">
    <subcellularLocation>
        <location evidence="1">Membrane</location>
        <topology evidence="1">Multi-pass membrane protein</topology>
    </subcellularLocation>
</comment>
<dbReference type="Proteomes" id="UP000663855">
    <property type="component" value="Unassembled WGS sequence"/>
</dbReference>
<sequence>MEIKTNSMINNEANDEYFIPIQPDHAVALTMNFPQFSEPIQSKASLIQTDFDYNCPDCLANLFGPLMAPYAVLQKQSDAYRLRLEYIAYQRYLTMKSYLFDSFEKDFKTRWKSTFRHPFKYDIKGFLPRKAAIGRYISMILSGWVFIIGIGILIFAIYLIFITDHRQPMATLIRTLISTLCILLGAFVCSFLLTLSGILIVLMASALTITLPIIFIFSKSVFITKLETYMRVSIRDYDDIPENPITIFWTELQLKYSCCGLDNPISDYRESYFHTLTGEDVPASCCTNGTSCTSSPTITNSFIDQSCLPQAKSFVDSAIQVASIGHIVLGTLLLFILISVGVFFLYMKSAKKALDRYNQFIIKSMVSTFEQYEKEIGVFKNAIPEEINFHNKQQIRGILPITPTVIRVKNPRIMNYFGFD</sequence>
<evidence type="ECO:0000256" key="5">
    <source>
        <dbReference type="SAM" id="Phobius"/>
    </source>
</evidence>
<gene>
    <name evidence="6" type="ORF">CJN711_LOCUS38896</name>
</gene>
<evidence type="ECO:0000256" key="1">
    <source>
        <dbReference type="ARBA" id="ARBA00004141"/>
    </source>
</evidence>
<proteinExistence type="predicted"/>
<feature type="transmembrane region" description="Helical" evidence="5">
    <location>
        <begin position="136"/>
        <end position="161"/>
    </location>
</feature>
<keyword evidence="4 5" id="KW-0472">Membrane</keyword>
<feature type="transmembrane region" description="Helical" evidence="5">
    <location>
        <begin position="198"/>
        <end position="217"/>
    </location>
</feature>
<keyword evidence="3 5" id="KW-1133">Transmembrane helix</keyword>
<dbReference type="InterPro" id="IPR018499">
    <property type="entry name" value="Tetraspanin/Peripherin"/>
</dbReference>
<comment type="caution">
    <text evidence="6">The sequence shown here is derived from an EMBL/GenBank/DDBJ whole genome shotgun (WGS) entry which is preliminary data.</text>
</comment>
<dbReference type="EMBL" id="CAJNOV010019089">
    <property type="protein sequence ID" value="CAF1627482.1"/>
    <property type="molecule type" value="Genomic_DNA"/>
</dbReference>
<accession>A0A816CTC7</accession>
<dbReference type="SUPFAM" id="SSF48652">
    <property type="entry name" value="Tetraspanin"/>
    <property type="match status" value="1"/>
</dbReference>
<evidence type="ECO:0000313" key="7">
    <source>
        <dbReference type="Proteomes" id="UP000663855"/>
    </source>
</evidence>
<dbReference type="InterPro" id="IPR008952">
    <property type="entry name" value="Tetraspanin_EC2_sf"/>
</dbReference>
<reference evidence="6" key="1">
    <citation type="submission" date="2021-02" db="EMBL/GenBank/DDBJ databases">
        <authorList>
            <person name="Nowell W R."/>
        </authorList>
    </citation>
    <scope>NUCLEOTIDE SEQUENCE</scope>
</reference>
<evidence type="ECO:0000256" key="4">
    <source>
        <dbReference type="ARBA" id="ARBA00023136"/>
    </source>
</evidence>
<dbReference type="Gene3D" id="1.10.1450.10">
    <property type="entry name" value="Tetraspanin"/>
    <property type="match status" value="1"/>
</dbReference>
<keyword evidence="2 5" id="KW-0812">Transmembrane</keyword>
<evidence type="ECO:0000256" key="2">
    <source>
        <dbReference type="ARBA" id="ARBA00022692"/>
    </source>
</evidence>
<organism evidence="6 7">
    <name type="scientific">Rotaria magnacalcarata</name>
    <dbReference type="NCBI Taxonomy" id="392030"/>
    <lineage>
        <taxon>Eukaryota</taxon>
        <taxon>Metazoa</taxon>
        <taxon>Spiralia</taxon>
        <taxon>Gnathifera</taxon>
        <taxon>Rotifera</taxon>
        <taxon>Eurotatoria</taxon>
        <taxon>Bdelloidea</taxon>
        <taxon>Philodinida</taxon>
        <taxon>Philodinidae</taxon>
        <taxon>Rotaria</taxon>
    </lineage>
</organism>
<evidence type="ECO:0000313" key="6">
    <source>
        <dbReference type="EMBL" id="CAF1627482.1"/>
    </source>
</evidence>
<evidence type="ECO:0000256" key="3">
    <source>
        <dbReference type="ARBA" id="ARBA00022989"/>
    </source>
</evidence>
<dbReference type="AlphaFoldDB" id="A0A816CTC7"/>
<name>A0A816CTC7_9BILA</name>
<protein>
    <recommendedName>
        <fullName evidence="8">Tetraspanin</fullName>
    </recommendedName>
</protein>